<evidence type="ECO:0000313" key="5">
    <source>
        <dbReference type="Proteomes" id="UP001530293"/>
    </source>
</evidence>
<feature type="transmembrane region" description="Helical" evidence="2">
    <location>
        <begin position="206"/>
        <end position="227"/>
    </location>
</feature>
<keyword evidence="5" id="KW-1185">Reference proteome</keyword>
<feature type="transmembrane region" description="Helical" evidence="2">
    <location>
        <begin position="248"/>
        <end position="273"/>
    </location>
</feature>
<dbReference type="Proteomes" id="UP001530293">
    <property type="component" value="Unassembled WGS sequence"/>
</dbReference>
<dbReference type="InterPro" id="IPR008537">
    <property type="entry name" value="DUF819"/>
</dbReference>
<feature type="transmembrane region" description="Helical" evidence="2">
    <location>
        <begin position="146"/>
        <end position="166"/>
    </location>
</feature>
<sequence>MMHRRLRPTTLLLQFAPLLSLLLLRRQQQQVEAVAAGRAGSVFAAESGAFVPLHRGVDVYGLRHRHYDDGFIHQFPTRQPLRFRQHQQHHARLPSPSFNTAIFLSSNNFDSDSILSPSDTWGNIATLAFSASLAQLLGKTTTIGKLLGAPVTAMALTFVLSSVGLIPTRMTPSGTATTTAIASSTTTSKWKLKTLLPPGGSPTSSLLQGISLTLATPLLLLGGTTGLRRRPQQQEESAGGATSSSLGPLLASFTIASLGTLLGSILAISLPYVRNTLQSSLTSGGTNDGIIIASALLAKNIGGGINYMAVCACLGASTESIAAGLCVDNVMALAYFPYVSYLASKYEDVAESSGHPNADADDEVAVDGGNTNVSSSSSSSIESFSHAFTLAAVLTSLGQFLNSKLHQIKNSINVSKNPSSLNLSLPITTLLTVLFSMYYPPNIFLSPTTTTSTKQDDETTTSGSSRSRNRSDGQISNNAIAQAGETLGTSLLYLFFATAGAPGWRLKDSIRQSFPSIASFLMILYGVHGMVLWGCRKLIMTATSTIKDDEKNHDHSKFWKMAVAPQRLLVASSAAIGGPATAAALAKSVQWESLVTPGLLVGNIGYAVATFIGLLFYSVYR</sequence>
<feature type="transmembrane region" description="Helical" evidence="2">
    <location>
        <begin position="568"/>
        <end position="586"/>
    </location>
</feature>
<proteinExistence type="predicted"/>
<evidence type="ECO:0000256" key="2">
    <source>
        <dbReference type="SAM" id="Phobius"/>
    </source>
</evidence>
<reference evidence="4 5" key="1">
    <citation type="submission" date="2024-10" db="EMBL/GenBank/DDBJ databases">
        <title>Updated reference genomes for cyclostephanoid diatoms.</title>
        <authorList>
            <person name="Roberts W.R."/>
            <person name="Alverson A.J."/>
        </authorList>
    </citation>
    <scope>NUCLEOTIDE SEQUENCE [LARGE SCALE GENOMIC DNA]</scope>
    <source>
        <strain evidence="4 5">AJA232-27</strain>
    </source>
</reference>
<feature type="region of interest" description="Disordered" evidence="1">
    <location>
        <begin position="352"/>
        <end position="372"/>
    </location>
</feature>
<feature type="region of interest" description="Disordered" evidence="1">
    <location>
        <begin position="449"/>
        <end position="476"/>
    </location>
</feature>
<comment type="caution">
    <text evidence="4">The sequence shown here is derived from an EMBL/GenBank/DDBJ whole genome shotgun (WGS) entry which is preliminary data.</text>
</comment>
<name>A0ABD3M7J6_9STRA</name>
<feature type="transmembrane region" description="Helical" evidence="2">
    <location>
        <begin position="598"/>
        <end position="620"/>
    </location>
</feature>
<keyword evidence="2" id="KW-0472">Membrane</keyword>
<feature type="chain" id="PRO_5044848702" evidence="3">
    <location>
        <begin position="34"/>
        <end position="621"/>
    </location>
</feature>
<dbReference type="AlphaFoldDB" id="A0ABD3M7J6"/>
<feature type="transmembrane region" description="Helical" evidence="2">
    <location>
        <begin position="514"/>
        <end position="535"/>
    </location>
</feature>
<dbReference type="EMBL" id="JALLBG020000194">
    <property type="protein sequence ID" value="KAL3760055.1"/>
    <property type="molecule type" value="Genomic_DNA"/>
</dbReference>
<dbReference type="PANTHER" id="PTHR34289">
    <property type="entry name" value="PROTEIN, PUTATIVE (DUF819)-RELATED"/>
    <property type="match status" value="1"/>
</dbReference>
<dbReference type="PANTHER" id="PTHR34289:SF8">
    <property type="entry name" value="DUF819 DOMAIN-CONTAINING PROTEIN"/>
    <property type="match status" value="1"/>
</dbReference>
<dbReference type="Pfam" id="PF05684">
    <property type="entry name" value="DUF819"/>
    <property type="match status" value="2"/>
</dbReference>
<evidence type="ECO:0000256" key="3">
    <source>
        <dbReference type="SAM" id="SignalP"/>
    </source>
</evidence>
<gene>
    <name evidence="4" type="ORF">ACHAWU_006603</name>
</gene>
<feature type="transmembrane region" description="Helical" evidence="2">
    <location>
        <begin position="421"/>
        <end position="439"/>
    </location>
</feature>
<accession>A0ABD3M7J6</accession>
<keyword evidence="3" id="KW-0732">Signal</keyword>
<evidence type="ECO:0000313" key="4">
    <source>
        <dbReference type="EMBL" id="KAL3760055.1"/>
    </source>
</evidence>
<keyword evidence="2" id="KW-1133">Transmembrane helix</keyword>
<feature type="signal peptide" evidence="3">
    <location>
        <begin position="1"/>
        <end position="33"/>
    </location>
</feature>
<organism evidence="4 5">
    <name type="scientific">Discostella pseudostelligera</name>
    <dbReference type="NCBI Taxonomy" id="259834"/>
    <lineage>
        <taxon>Eukaryota</taxon>
        <taxon>Sar</taxon>
        <taxon>Stramenopiles</taxon>
        <taxon>Ochrophyta</taxon>
        <taxon>Bacillariophyta</taxon>
        <taxon>Coscinodiscophyceae</taxon>
        <taxon>Thalassiosirophycidae</taxon>
        <taxon>Stephanodiscales</taxon>
        <taxon>Stephanodiscaceae</taxon>
        <taxon>Discostella</taxon>
    </lineage>
</organism>
<protein>
    <submittedName>
        <fullName evidence="4">Uncharacterized protein</fullName>
    </submittedName>
</protein>
<keyword evidence="2" id="KW-0812">Transmembrane</keyword>
<evidence type="ECO:0000256" key="1">
    <source>
        <dbReference type="SAM" id="MobiDB-lite"/>
    </source>
</evidence>